<proteinExistence type="inferred from homology"/>
<feature type="domain" description="PXA" evidence="5">
    <location>
        <begin position="1"/>
        <end position="166"/>
    </location>
</feature>
<evidence type="ECO:0000259" key="4">
    <source>
        <dbReference type="PROSITE" id="PS50132"/>
    </source>
</evidence>
<dbReference type="Pfam" id="PF08628">
    <property type="entry name" value="Nexin_C"/>
    <property type="match status" value="1"/>
</dbReference>
<dbReference type="Gene3D" id="1.10.167.10">
    <property type="entry name" value="Regulator of G-protein Signalling 4, domain 2"/>
    <property type="match status" value="1"/>
</dbReference>
<dbReference type="InterPro" id="IPR003114">
    <property type="entry name" value="Phox_assoc"/>
</dbReference>
<dbReference type="InterPro" id="IPR044926">
    <property type="entry name" value="RGS_subdomain_2"/>
</dbReference>
<evidence type="ECO:0000313" key="7">
    <source>
        <dbReference type="Proteomes" id="UP001164746"/>
    </source>
</evidence>
<dbReference type="PANTHER" id="PTHR22775:SF48">
    <property type="entry name" value="SORTING NEXIN-25"/>
    <property type="match status" value="1"/>
</dbReference>
<dbReference type="EMBL" id="CP111014">
    <property type="protein sequence ID" value="WAQ97897.1"/>
    <property type="molecule type" value="Genomic_DNA"/>
</dbReference>
<dbReference type="Pfam" id="PF02194">
    <property type="entry name" value="PXA"/>
    <property type="match status" value="1"/>
</dbReference>
<keyword evidence="2" id="KW-0175">Coiled coil</keyword>
<dbReference type="PANTHER" id="PTHR22775">
    <property type="entry name" value="SORTING NEXIN"/>
    <property type="match status" value="1"/>
</dbReference>
<evidence type="ECO:0000313" key="6">
    <source>
        <dbReference type="EMBL" id="WAQ97897.1"/>
    </source>
</evidence>
<protein>
    <submittedName>
        <fullName evidence="6">SNX25-like protein</fullName>
    </submittedName>
</protein>
<evidence type="ECO:0000256" key="3">
    <source>
        <dbReference type="SAM" id="MobiDB-lite"/>
    </source>
</evidence>
<feature type="compositionally biased region" description="Polar residues" evidence="3">
    <location>
        <begin position="712"/>
        <end position="725"/>
    </location>
</feature>
<dbReference type="Proteomes" id="UP001164746">
    <property type="component" value="Chromosome 3"/>
</dbReference>
<feature type="coiled-coil region" evidence="2">
    <location>
        <begin position="380"/>
        <end position="430"/>
    </location>
</feature>
<dbReference type="InterPro" id="IPR013937">
    <property type="entry name" value="Sorting_nexin_C"/>
</dbReference>
<keyword evidence="7" id="KW-1185">Reference proteome</keyword>
<dbReference type="InterPro" id="IPR016137">
    <property type="entry name" value="RGS"/>
</dbReference>
<gene>
    <name evidence="6" type="ORF">MAR_022270</name>
</gene>
<organism evidence="6 7">
    <name type="scientific">Mya arenaria</name>
    <name type="common">Soft-shell clam</name>
    <dbReference type="NCBI Taxonomy" id="6604"/>
    <lineage>
        <taxon>Eukaryota</taxon>
        <taxon>Metazoa</taxon>
        <taxon>Spiralia</taxon>
        <taxon>Lophotrochozoa</taxon>
        <taxon>Mollusca</taxon>
        <taxon>Bivalvia</taxon>
        <taxon>Autobranchia</taxon>
        <taxon>Heteroconchia</taxon>
        <taxon>Euheterodonta</taxon>
        <taxon>Imparidentia</taxon>
        <taxon>Neoheterodontei</taxon>
        <taxon>Myida</taxon>
        <taxon>Myoidea</taxon>
        <taxon>Myidae</taxon>
        <taxon>Mya</taxon>
    </lineage>
</organism>
<dbReference type="SMART" id="SM00315">
    <property type="entry name" value="RGS"/>
    <property type="match status" value="1"/>
</dbReference>
<dbReference type="SMART" id="SM00313">
    <property type="entry name" value="PXA"/>
    <property type="match status" value="1"/>
</dbReference>
<sequence length="732" mass="85547">MDLELQEVIDLVLRDFILSWYKDLSVDQDSLLAYLQSDLWIVIANISARLSKIEKVQFVTQDMVQKLKIHFQDIRLASRKGPTDGTMTTFSLHPWLRSEESELNYLRKVSEALLLVLLPRYYAKSPPIRHLLREVMATTVLKPSIELLCDPDYLNIKLLAYIEYREKLSEDTRRTYTYAATYEDFVKMIRKCEDIEHLKQLRKSTDKGGLLQKRNLKRYINQLQVAKARCEKQICNLGGLDYKSYFSGTGEGQSKSLPLERTQLHHLATDIYERYVNNSTSAVKVDRHTAKNMETFMMGDSGPEAFYEAQQDVFKRLESQHYPSFLVSDLYHRYVTSMEEEAAESEGSKGKAELFFEPTEEDEEDLEMFSVQSYHAKQKLQQLDSKISNKAQALDALKTQKADSKISKVLDEMESHIEAMREEKHRLESHILRTEQWCTNTGQWRAHVYGVDGWVVHRKLQDFYTAHEKFVQAIMKDDRLCNSEALYGLLTPTPEYFKQPGQEKKNEFFLTSFLKSLPTIGQDTKEPYEDLYFASEDRPEDRTKDSIAEPLYGLIKEVYDLQGMFRWFRRTFITFVEVSFGRSINRQLRETVDWMFSEPMIIYYIRNFRESMWPNGKLADPVPTRTDEEKLRTRLKAKEKFMRMQPDAVKSLVGEENARRGTIKMFEVMQDVRLNKHILYELLLLLLKQVIPELAAKSSDADKPYESDSPMVVSSNYGSSPTSEMQELLFKT</sequence>
<comment type="similarity">
    <text evidence="1">Belongs to the sorting nexin family.</text>
</comment>
<feature type="domain" description="RGS" evidence="4">
    <location>
        <begin position="268"/>
        <end position="335"/>
    </location>
</feature>
<dbReference type="InterPro" id="IPR036305">
    <property type="entry name" value="RGS_sf"/>
</dbReference>
<evidence type="ECO:0000259" key="5">
    <source>
        <dbReference type="PROSITE" id="PS51207"/>
    </source>
</evidence>
<dbReference type="PROSITE" id="PS50132">
    <property type="entry name" value="RGS"/>
    <property type="match status" value="1"/>
</dbReference>
<evidence type="ECO:0000256" key="2">
    <source>
        <dbReference type="SAM" id="Coils"/>
    </source>
</evidence>
<evidence type="ECO:0000256" key="1">
    <source>
        <dbReference type="ARBA" id="ARBA00010883"/>
    </source>
</evidence>
<name>A0ABY7DJQ1_MYAAR</name>
<feature type="region of interest" description="Disordered" evidence="3">
    <location>
        <begin position="697"/>
        <end position="732"/>
    </location>
</feature>
<dbReference type="PROSITE" id="PS51207">
    <property type="entry name" value="PXA"/>
    <property type="match status" value="1"/>
</dbReference>
<dbReference type="Pfam" id="PF00615">
    <property type="entry name" value="RGS"/>
    <property type="match status" value="1"/>
</dbReference>
<accession>A0ABY7DJQ1</accession>
<reference evidence="6" key="1">
    <citation type="submission" date="2022-11" db="EMBL/GenBank/DDBJ databases">
        <title>Centuries of genome instability and evolution in soft-shell clam transmissible cancer (bioRxiv).</title>
        <authorList>
            <person name="Hart S.F.M."/>
            <person name="Yonemitsu M.A."/>
            <person name="Giersch R.M."/>
            <person name="Beal B.F."/>
            <person name="Arriagada G."/>
            <person name="Davis B.W."/>
            <person name="Ostrander E.A."/>
            <person name="Goff S.P."/>
            <person name="Metzger M.J."/>
        </authorList>
    </citation>
    <scope>NUCLEOTIDE SEQUENCE</scope>
    <source>
        <strain evidence="6">MELC-2E11</strain>
        <tissue evidence="6">Siphon/mantle</tissue>
    </source>
</reference>
<dbReference type="SUPFAM" id="SSF48097">
    <property type="entry name" value="Regulator of G-protein signaling, RGS"/>
    <property type="match status" value="1"/>
</dbReference>